<dbReference type="Proteomes" id="UP000708347">
    <property type="component" value="Unassembled WGS sequence"/>
</dbReference>
<comment type="caution">
    <text evidence="3">The sequence shown here is derived from an EMBL/GenBank/DDBJ whole genome shotgun (WGS) entry which is preliminary data.</text>
</comment>
<reference evidence="3 4" key="1">
    <citation type="submission" date="2019-05" db="EMBL/GenBank/DDBJ databases">
        <title>Mycolicibacterium sphagni ENV482 genome assembly.</title>
        <authorList>
            <person name="Chen W."/>
            <person name="Faulkner N.W."/>
            <person name="Hyman M.R."/>
        </authorList>
    </citation>
    <scope>NUCLEOTIDE SEQUENCE [LARGE SCALE GENOMIC DNA]</scope>
    <source>
        <strain evidence="3 4">ENV482</strain>
    </source>
</reference>
<keyword evidence="1" id="KW-0732">Signal</keyword>
<evidence type="ECO:0000313" key="3">
    <source>
        <dbReference type="EMBL" id="NTY59989.1"/>
    </source>
</evidence>
<feature type="domain" description="DUF4232" evidence="2">
    <location>
        <begin position="33"/>
        <end position="164"/>
    </location>
</feature>
<name>A0ABX2JT55_9MYCO</name>
<proteinExistence type="predicted"/>
<accession>A0ABX2JT55</accession>
<feature type="chain" id="PRO_5046090049" evidence="1">
    <location>
        <begin position="27"/>
        <end position="167"/>
    </location>
</feature>
<organism evidence="3 4">
    <name type="scientific">Mycolicibacterium sphagni</name>
    <dbReference type="NCBI Taxonomy" id="1786"/>
    <lineage>
        <taxon>Bacteria</taxon>
        <taxon>Bacillati</taxon>
        <taxon>Actinomycetota</taxon>
        <taxon>Actinomycetes</taxon>
        <taxon>Mycobacteriales</taxon>
        <taxon>Mycobacteriaceae</taxon>
        <taxon>Mycolicibacterium</taxon>
    </lineage>
</organism>
<feature type="signal peptide" evidence="1">
    <location>
        <begin position="1"/>
        <end position="26"/>
    </location>
</feature>
<dbReference type="Pfam" id="PF14016">
    <property type="entry name" value="DUF4232"/>
    <property type="match status" value="1"/>
</dbReference>
<gene>
    <name evidence="3" type="ORF">FEG63_10555</name>
</gene>
<dbReference type="EMBL" id="VBSB01000006">
    <property type="protein sequence ID" value="NTY59989.1"/>
    <property type="molecule type" value="Genomic_DNA"/>
</dbReference>
<dbReference type="InterPro" id="IPR025326">
    <property type="entry name" value="DUF4232"/>
</dbReference>
<evidence type="ECO:0000259" key="2">
    <source>
        <dbReference type="Pfam" id="PF14016"/>
    </source>
</evidence>
<protein>
    <submittedName>
        <fullName evidence="3">DUF4232 domain-containing protein</fullName>
    </submittedName>
</protein>
<evidence type="ECO:0000313" key="4">
    <source>
        <dbReference type="Proteomes" id="UP000708347"/>
    </source>
</evidence>
<evidence type="ECO:0000256" key="1">
    <source>
        <dbReference type="SAM" id="SignalP"/>
    </source>
</evidence>
<dbReference type="RefSeq" id="WP_174397848.1">
    <property type="nucleotide sequence ID" value="NZ_VBSB01000006.1"/>
</dbReference>
<keyword evidence="4" id="KW-1185">Reference proteome</keyword>
<sequence length="167" mass="16804">MRTIKPALAIAVAALAAPVWSPTVRADDSPPPCASTQLVVTALPMEAGVSHRGVPLVFALAPGAAPCTLTGYPGVDSGAGGPLLHARRTLRGYLGGLPTGVDVPPTVEVSPGHPAQATVEGIAVDADTNQCPTYTDLLVTAPDTTGTVTVPTTIDTCQLQVHPVTSA</sequence>